<dbReference type="HAMAP" id="MF_01527_B">
    <property type="entry name" value="GTP_cyclohydrol_B"/>
    <property type="match status" value="1"/>
</dbReference>
<dbReference type="Gene3D" id="3.10.270.10">
    <property type="entry name" value="Urate Oxidase"/>
    <property type="match status" value="1"/>
</dbReference>
<dbReference type="GO" id="GO:0003934">
    <property type="term" value="F:GTP cyclohydrolase I activity"/>
    <property type="evidence" value="ECO:0007669"/>
    <property type="project" value="UniProtKB-UniRule"/>
</dbReference>
<dbReference type="NCBIfam" id="NF010200">
    <property type="entry name" value="PRK13674.1-1"/>
    <property type="match status" value="1"/>
</dbReference>
<reference evidence="3 4" key="1">
    <citation type="submission" date="2020-08" db="EMBL/GenBank/DDBJ databases">
        <title>Genomic Encyclopedia of Type Strains, Phase IV (KMG-IV): sequencing the most valuable type-strain genomes for metagenomic binning, comparative biology and taxonomic classification.</title>
        <authorList>
            <person name="Goeker M."/>
        </authorList>
    </citation>
    <scope>NUCLEOTIDE SEQUENCE [LARGE SCALE GENOMIC DNA]</scope>
    <source>
        <strain evidence="3 4">DSM 103462</strain>
    </source>
</reference>
<gene>
    <name evidence="2" type="primary">folE2</name>
    <name evidence="3" type="ORF">HNP76_002705</name>
</gene>
<dbReference type="AlphaFoldDB" id="A0A7W8GBE9"/>
<keyword evidence="1 2" id="KW-0378">Hydrolase</keyword>
<organism evidence="3 4">
    <name type="scientific">Treponema ruminis</name>
    <dbReference type="NCBI Taxonomy" id="744515"/>
    <lineage>
        <taxon>Bacteria</taxon>
        <taxon>Pseudomonadati</taxon>
        <taxon>Spirochaetota</taxon>
        <taxon>Spirochaetia</taxon>
        <taxon>Spirochaetales</taxon>
        <taxon>Treponemataceae</taxon>
        <taxon>Treponema</taxon>
    </lineage>
</organism>
<keyword evidence="4" id="KW-1185">Reference proteome</keyword>
<dbReference type="Proteomes" id="UP000518887">
    <property type="component" value="Unassembled WGS sequence"/>
</dbReference>
<evidence type="ECO:0000313" key="4">
    <source>
        <dbReference type="Proteomes" id="UP000518887"/>
    </source>
</evidence>
<dbReference type="GO" id="GO:0046654">
    <property type="term" value="P:tetrahydrofolate biosynthetic process"/>
    <property type="evidence" value="ECO:0007669"/>
    <property type="project" value="UniProtKB-UniRule"/>
</dbReference>
<dbReference type="PANTHER" id="PTHR36445:SF1">
    <property type="entry name" value="GTP CYCLOHYDROLASE MPTA"/>
    <property type="match status" value="1"/>
</dbReference>
<comment type="similarity">
    <text evidence="2">Belongs to the GTP cyclohydrolase IV family.</text>
</comment>
<comment type="function">
    <text evidence="2">Converts GTP to 7,8-dihydroneopterin triphosphate.</text>
</comment>
<dbReference type="RefSeq" id="WP_184661419.1">
    <property type="nucleotide sequence ID" value="NZ_CP031518.1"/>
</dbReference>
<protein>
    <recommendedName>
        <fullName evidence="2">GTP cyclohydrolase FolE2</fullName>
        <ecNumber evidence="2">3.5.4.16</ecNumber>
    </recommendedName>
</protein>
<evidence type="ECO:0000256" key="1">
    <source>
        <dbReference type="ARBA" id="ARBA00022801"/>
    </source>
</evidence>
<dbReference type="Pfam" id="PF02649">
    <property type="entry name" value="GCHY-1"/>
    <property type="match status" value="2"/>
</dbReference>
<accession>A0A7W8GBE9</accession>
<dbReference type="PANTHER" id="PTHR36445">
    <property type="entry name" value="GTP CYCLOHYDROLASE MPTA"/>
    <property type="match status" value="1"/>
</dbReference>
<feature type="site" description="May be catalytically important" evidence="2">
    <location>
        <position position="175"/>
    </location>
</feature>
<comment type="catalytic activity">
    <reaction evidence="2">
        <text>GTP + H2O = 7,8-dihydroneopterin 3'-triphosphate + formate + H(+)</text>
        <dbReference type="Rhea" id="RHEA:17473"/>
        <dbReference type="ChEBI" id="CHEBI:15377"/>
        <dbReference type="ChEBI" id="CHEBI:15378"/>
        <dbReference type="ChEBI" id="CHEBI:15740"/>
        <dbReference type="ChEBI" id="CHEBI:37565"/>
        <dbReference type="ChEBI" id="CHEBI:58462"/>
        <dbReference type="EC" id="3.5.4.16"/>
    </reaction>
</comment>
<dbReference type="InterPro" id="IPR003801">
    <property type="entry name" value="GTP_cyclohydrolase_FolE2/MptA"/>
</dbReference>
<proteinExistence type="inferred from homology"/>
<comment type="pathway">
    <text evidence="2">Cofactor biosynthesis; 7,8-dihydroneopterin triphosphate biosynthesis; 7,8-dihydroneopterin triphosphate from GTP: step 1/1.</text>
</comment>
<comment type="caution">
    <text evidence="3">The sequence shown here is derived from an EMBL/GenBank/DDBJ whole genome shotgun (WGS) entry which is preliminary data.</text>
</comment>
<dbReference type="EC" id="3.5.4.16" evidence="2"/>
<dbReference type="InterPro" id="IPR022838">
    <property type="entry name" value="GTP_cyclohydrolase_FolE2"/>
</dbReference>
<evidence type="ECO:0000313" key="3">
    <source>
        <dbReference type="EMBL" id="MBB5227306.1"/>
    </source>
</evidence>
<evidence type="ECO:0000256" key="2">
    <source>
        <dbReference type="HAMAP-Rule" id="MF_01527"/>
    </source>
</evidence>
<dbReference type="EMBL" id="JACHFQ010000010">
    <property type="protein sequence ID" value="MBB5227306.1"/>
    <property type="molecule type" value="Genomic_DNA"/>
</dbReference>
<sequence>MIDIQSTPDTREVPLQKVGVKNVRYPVQVLDKNRKTQSTTASINLFVNLPHNFKGTHMSRFIEVFHKYHNDISMNNFLEMLEEIRTKLQAERAFGRISFPYFIEKKAPVSGNSGFMEYTCSYEGEVTISNLKGESLPLAPNASAFSATPSTGDTPVTPPVARFFISIKVPIATLCPCSKAISEYGAHNQRGFVKVKVLYTNFFWIEDVISMIESCASTPLYSVLKRQDEKFVTEHAYDNPRFVEDVVREVYLGLKQMGFKWFNVEAETEESIHYHNAYACAEYEE</sequence>
<name>A0A7W8GBE9_9SPIR</name>
<dbReference type="UniPathway" id="UPA00848">
    <property type="reaction ID" value="UER00151"/>
</dbReference>